<dbReference type="PANTHER" id="PTHR43214">
    <property type="entry name" value="TWO-COMPONENT RESPONSE REGULATOR"/>
    <property type="match status" value="1"/>
</dbReference>
<dbReference type="GO" id="GO:0003677">
    <property type="term" value="F:DNA binding"/>
    <property type="evidence" value="ECO:0007669"/>
    <property type="project" value="UniProtKB-KW"/>
</dbReference>
<evidence type="ECO:0000259" key="7">
    <source>
        <dbReference type="PROSITE" id="PS50110"/>
    </source>
</evidence>
<dbReference type="RefSeq" id="WP_270024359.1">
    <property type="nucleotide sequence ID" value="NZ_JAPDDP010000009.1"/>
</dbReference>
<dbReference type="Proteomes" id="UP001147653">
    <property type="component" value="Unassembled WGS sequence"/>
</dbReference>
<keyword evidence="4" id="KW-0804">Transcription</keyword>
<dbReference type="EMBL" id="JAPDDP010000009">
    <property type="protein sequence ID" value="MDA0180049.1"/>
    <property type="molecule type" value="Genomic_DNA"/>
</dbReference>
<evidence type="ECO:0000256" key="1">
    <source>
        <dbReference type="ARBA" id="ARBA00022553"/>
    </source>
</evidence>
<keyword evidence="3" id="KW-0238">DNA-binding</keyword>
<dbReference type="CDD" id="cd17535">
    <property type="entry name" value="REC_NarL-like"/>
    <property type="match status" value="1"/>
</dbReference>
<name>A0A9X3S6M0_9ACTN</name>
<dbReference type="InterPro" id="IPR016032">
    <property type="entry name" value="Sig_transdc_resp-reg_C-effctor"/>
</dbReference>
<dbReference type="InterPro" id="IPR001789">
    <property type="entry name" value="Sig_transdc_resp-reg_receiver"/>
</dbReference>
<dbReference type="InterPro" id="IPR058245">
    <property type="entry name" value="NreC/VraR/RcsB-like_REC"/>
</dbReference>
<keyword evidence="1 5" id="KW-0597">Phosphoprotein</keyword>
<dbReference type="CDD" id="cd06170">
    <property type="entry name" value="LuxR_C_like"/>
    <property type="match status" value="1"/>
</dbReference>
<dbReference type="PANTHER" id="PTHR43214:SF24">
    <property type="entry name" value="TRANSCRIPTIONAL REGULATORY PROTEIN NARL-RELATED"/>
    <property type="match status" value="1"/>
</dbReference>
<keyword evidence="2" id="KW-0805">Transcription regulation</keyword>
<evidence type="ECO:0000256" key="5">
    <source>
        <dbReference type="PROSITE-ProRule" id="PRU00169"/>
    </source>
</evidence>
<feature type="modified residue" description="4-aspartylphosphate" evidence="5">
    <location>
        <position position="56"/>
    </location>
</feature>
<protein>
    <submittedName>
        <fullName evidence="8">Response regulator transcription factor</fullName>
    </submittedName>
</protein>
<evidence type="ECO:0000256" key="4">
    <source>
        <dbReference type="ARBA" id="ARBA00023163"/>
    </source>
</evidence>
<keyword evidence="9" id="KW-1185">Reference proteome</keyword>
<dbReference type="SUPFAM" id="SSF52172">
    <property type="entry name" value="CheY-like"/>
    <property type="match status" value="1"/>
</dbReference>
<evidence type="ECO:0000313" key="8">
    <source>
        <dbReference type="EMBL" id="MDA0180049.1"/>
    </source>
</evidence>
<dbReference type="SMART" id="SM00448">
    <property type="entry name" value="REC"/>
    <property type="match status" value="1"/>
</dbReference>
<evidence type="ECO:0000256" key="2">
    <source>
        <dbReference type="ARBA" id="ARBA00023015"/>
    </source>
</evidence>
<dbReference type="Pfam" id="PF00072">
    <property type="entry name" value="Response_reg"/>
    <property type="match status" value="1"/>
</dbReference>
<dbReference type="SMART" id="SM00421">
    <property type="entry name" value="HTH_LUXR"/>
    <property type="match status" value="1"/>
</dbReference>
<dbReference type="GO" id="GO:0000160">
    <property type="term" value="P:phosphorelay signal transduction system"/>
    <property type="evidence" value="ECO:0007669"/>
    <property type="project" value="InterPro"/>
</dbReference>
<dbReference type="PROSITE" id="PS50043">
    <property type="entry name" value="HTH_LUXR_2"/>
    <property type="match status" value="1"/>
</dbReference>
<accession>A0A9X3S6M0</accession>
<dbReference type="Gene3D" id="3.40.50.2300">
    <property type="match status" value="1"/>
</dbReference>
<dbReference type="AlphaFoldDB" id="A0A9X3S6M0"/>
<dbReference type="InterPro" id="IPR000792">
    <property type="entry name" value="Tscrpt_reg_LuxR_C"/>
</dbReference>
<reference evidence="8" key="1">
    <citation type="submission" date="2022-10" db="EMBL/GenBank/DDBJ databases">
        <title>The WGS of Solirubrobacter phytolaccae KCTC 29190.</title>
        <authorList>
            <person name="Jiang Z."/>
        </authorList>
    </citation>
    <scope>NUCLEOTIDE SEQUENCE</scope>
    <source>
        <strain evidence="8">KCTC 29190</strain>
    </source>
</reference>
<evidence type="ECO:0000256" key="3">
    <source>
        <dbReference type="ARBA" id="ARBA00023125"/>
    </source>
</evidence>
<proteinExistence type="predicted"/>
<dbReference type="SUPFAM" id="SSF46894">
    <property type="entry name" value="C-terminal effector domain of the bipartite response regulators"/>
    <property type="match status" value="1"/>
</dbReference>
<dbReference type="InterPro" id="IPR039420">
    <property type="entry name" value="WalR-like"/>
</dbReference>
<comment type="caution">
    <text evidence="8">The sequence shown here is derived from an EMBL/GenBank/DDBJ whole genome shotgun (WGS) entry which is preliminary data.</text>
</comment>
<feature type="domain" description="HTH luxR-type" evidence="6">
    <location>
        <begin position="143"/>
        <end position="208"/>
    </location>
</feature>
<dbReference type="Pfam" id="PF00196">
    <property type="entry name" value="GerE"/>
    <property type="match status" value="1"/>
</dbReference>
<sequence>MRCLDVLIADDHPLFRFAIARTIQAHPELELVGEARGGREAIELALEYRPELAVVDVEMPGMGAVDVLKAFARESLHTRVLCLAEDLDCETVYALVEAGAHGVLDKSVTRDQILDTLLRVAAGETVLSSDAQIALALAVRRRRENPPVILTVRELEILRFLAAGRSTPAIAAEVYLSPSTVKGHLQRIYERLEVSDRAAAVAEGIRRGLIE</sequence>
<dbReference type="InterPro" id="IPR011006">
    <property type="entry name" value="CheY-like_superfamily"/>
</dbReference>
<evidence type="ECO:0000259" key="6">
    <source>
        <dbReference type="PROSITE" id="PS50043"/>
    </source>
</evidence>
<evidence type="ECO:0000313" key="9">
    <source>
        <dbReference type="Proteomes" id="UP001147653"/>
    </source>
</evidence>
<gene>
    <name evidence="8" type="ORF">OJ997_07060</name>
</gene>
<dbReference type="PRINTS" id="PR00038">
    <property type="entry name" value="HTHLUXR"/>
</dbReference>
<dbReference type="PROSITE" id="PS50110">
    <property type="entry name" value="RESPONSE_REGULATORY"/>
    <property type="match status" value="1"/>
</dbReference>
<dbReference type="GO" id="GO:0006355">
    <property type="term" value="P:regulation of DNA-templated transcription"/>
    <property type="evidence" value="ECO:0007669"/>
    <property type="project" value="InterPro"/>
</dbReference>
<organism evidence="8 9">
    <name type="scientific">Solirubrobacter phytolaccae</name>
    <dbReference type="NCBI Taxonomy" id="1404360"/>
    <lineage>
        <taxon>Bacteria</taxon>
        <taxon>Bacillati</taxon>
        <taxon>Actinomycetota</taxon>
        <taxon>Thermoleophilia</taxon>
        <taxon>Solirubrobacterales</taxon>
        <taxon>Solirubrobacteraceae</taxon>
        <taxon>Solirubrobacter</taxon>
    </lineage>
</organism>
<dbReference type="PROSITE" id="PS00622">
    <property type="entry name" value="HTH_LUXR_1"/>
    <property type="match status" value="1"/>
</dbReference>
<feature type="domain" description="Response regulatory" evidence="7">
    <location>
        <begin position="5"/>
        <end position="121"/>
    </location>
</feature>